<comment type="caution">
    <text evidence="1">The sequence shown here is derived from an EMBL/GenBank/DDBJ whole genome shotgun (WGS) entry which is preliminary data.</text>
</comment>
<proteinExistence type="predicted"/>
<organism evidence="1 2">
    <name type="scientific">Sporichthya brevicatena</name>
    <dbReference type="NCBI Taxonomy" id="171442"/>
    <lineage>
        <taxon>Bacteria</taxon>
        <taxon>Bacillati</taxon>
        <taxon>Actinomycetota</taxon>
        <taxon>Actinomycetes</taxon>
        <taxon>Sporichthyales</taxon>
        <taxon>Sporichthyaceae</taxon>
        <taxon>Sporichthya</taxon>
    </lineage>
</organism>
<accession>A0ABN1GWN3</accession>
<sequence>MVGAVVLGVLGVVWLGVTAMMARSELNKVRAGAPQLRAQLLAADIPSATASADLIARQATRSHKLTSGPAWAVISRIPVLGDPFETARGITGVANELGRNALPELVEAGTTIDPSALRGADGRIDIAALQRITPALDSAAASIDRAIARTERLPASTYLPAVDDARVDLLDELRPLAHMAEASQQAAQLLPPMLGSTKPQTYFLGFQNNAEARGTGGLPGAFAIVKASKGKIDFVGFHNDDELRGVTAKVRFDSEYEELYRNAATKTLFLNSNLSPHFPYAAAIWADMWRQHSGQRVDGAIAVDPEVLSYLLAVTGPAKLRDGTQLSAANVVELTQSTAYNRFADDNAARKRFLIEIAAAAADKVIGSVDDPVELARALARAADERRLLVWSANKDLQTLIEKTELSGAVPVTNAPYVGLTIINEGGNKLDYYLDRALTWQRGACGEDRPVTATVRLTNTAPDGLSPYVTSRSDDPGYPIKPGDHRVTIFYAATSGAVLTSATLDGKPAGVSAGKERGHPVFIVDVELPRGKPRTVVLNIDEPHRAGEPIVFRQPLVRDLALDVRDTPC</sequence>
<dbReference type="InterPro" id="IPR025101">
    <property type="entry name" value="DUF4012"/>
</dbReference>
<reference evidence="1 2" key="1">
    <citation type="journal article" date="2019" name="Int. J. Syst. Evol. Microbiol.">
        <title>The Global Catalogue of Microorganisms (GCM) 10K type strain sequencing project: providing services to taxonomists for standard genome sequencing and annotation.</title>
        <authorList>
            <consortium name="The Broad Institute Genomics Platform"/>
            <consortium name="The Broad Institute Genome Sequencing Center for Infectious Disease"/>
            <person name="Wu L."/>
            <person name="Ma J."/>
        </authorList>
    </citation>
    <scope>NUCLEOTIDE SEQUENCE [LARGE SCALE GENOMIC DNA]</scope>
    <source>
        <strain evidence="1 2">JCM 10671</strain>
    </source>
</reference>
<evidence type="ECO:0000313" key="2">
    <source>
        <dbReference type="Proteomes" id="UP001500957"/>
    </source>
</evidence>
<keyword evidence="2" id="KW-1185">Reference proteome</keyword>
<name>A0ABN1GWN3_9ACTN</name>
<dbReference type="Pfam" id="PF13196">
    <property type="entry name" value="DUF4012"/>
    <property type="match status" value="1"/>
</dbReference>
<protein>
    <submittedName>
        <fullName evidence="1">DUF4012 domain-containing protein</fullName>
    </submittedName>
</protein>
<dbReference type="EMBL" id="BAAAHE010000020">
    <property type="protein sequence ID" value="GAA0621885.1"/>
    <property type="molecule type" value="Genomic_DNA"/>
</dbReference>
<evidence type="ECO:0000313" key="1">
    <source>
        <dbReference type="EMBL" id="GAA0621885.1"/>
    </source>
</evidence>
<dbReference type="Proteomes" id="UP001500957">
    <property type="component" value="Unassembled WGS sequence"/>
</dbReference>
<gene>
    <name evidence="1" type="ORF">GCM10009547_25830</name>
</gene>